<evidence type="ECO:0000256" key="6">
    <source>
        <dbReference type="ARBA" id="ARBA00009541"/>
    </source>
</evidence>
<keyword evidence="10 11" id="KW-0119">Carbohydrate metabolism</keyword>
<comment type="pathway">
    <text evidence="10">Carbohydrate degradation.</text>
</comment>
<evidence type="ECO:0000313" key="15">
    <source>
        <dbReference type="EMBL" id="RKQ63310.1"/>
    </source>
</evidence>
<feature type="binding site" evidence="10 13">
    <location>
        <position position="35"/>
    </location>
    <ligand>
        <name>a divalent metal cation</name>
        <dbReference type="ChEBI" id="CHEBI:60240"/>
    </ligand>
</feature>
<evidence type="ECO:0000256" key="5">
    <source>
        <dbReference type="ARBA" id="ARBA00001954"/>
    </source>
</evidence>
<dbReference type="InterPro" id="IPR013785">
    <property type="entry name" value="Aldolase_TIM"/>
</dbReference>
<dbReference type="GO" id="GO:0004750">
    <property type="term" value="F:D-ribulose-phosphate 3-epimerase activity"/>
    <property type="evidence" value="ECO:0007669"/>
    <property type="project" value="UniProtKB-UniRule"/>
</dbReference>
<feature type="binding site" evidence="10 13">
    <location>
        <position position="66"/>
    </location>
    <ligand>
        <name>a divalent metal cation</name>
        <dbReference type="ChEBI" id="CHEBI:60240"/>
    </ligand>
</feature>
<dbReference type="Proteomes" id="UP000280881">
    <property type="component" value="Unassembled WGS sequence"/>
</dbReference>
<dbReference type="PANTHER" id="PTHR11749">
    <property type="entry name" value="RIBULOSE-5-PHOSPHATE-3-EPIMERASE"/>
    <property type="match status" value="1"/>
</dbReference>
<keyword evidence="16" id="KW-1185">Reference proteome</keyword>
<dbReference type="EC" id="5.1.3.1" evidence="7 10"/>
<accession>A0A420W7L3</accession>
<evidence type="ECO:0000256" key="14">
    <source>
        <dbReference type="PIRSR" id="PIRSR001461-3"/>
    </source>
</evidence>
<dbReference type="GO" id="GO:0006098">
    <property type="term" value="P:pentose-phosphate shunt"/>
    <property type="evidence" value="ECO:0007669"/>
    <property type="project" value="UniProtKB-UniRule"/>
</dbReference>
<dbReference type="GO" id="GO:0019323">
    <property type="term" value="P:pentose catabolic process"/>
    <property type="evidence" value="ECO:0007669"/>
    <property type="project" value="UniProtKB-UniRule"/>
</dbReference>
<evidence type="ECO:0000256" key="4">
    <source>
        <dbReference type="ARBA" id="ARBA00001947"/>
    </source>
</evidence>
<feature type="active site" description="Proton donor" evidence="10 12">
    <location>
        <position position="175"/>
    </location>
</feature>
<evidence type="ECO:0000256" key="12">
    <source>
        <dbReference type="PIRSR" id="PIRSR001461-1"/>
    </source>
</evidence>
<keyword evidence="13" id="KW-0464">Manganese</keyword>
<comment type="cofactor">
    <cofactor evidence="3">
        <name>Co(2+)</name>
        <dbReference type="ChEBI" id="CHEBI:48828"/>
    </cofactor>
</comment>
<evidence type="ECO:0000256" key="13">
    <source>
        <dbReference type="PIRSR" id="PIRSR001461-2"/>
    </source>
</evidence>
<evidence type="ECO:0000256" key="7">
    <source>
        <dbReference type="ARBA" id="ARBA00013188"/>
    </source>
</evidence>
<dbReference type="GO" id="GO:0005737">
    <property type="term" value="C:cytoplasm"/>
    <property type="evidence" value="ECO:0007669"/>
    <property type="project" value="UniProtKB-ARBA"/>
</dbReference>
<dbReference type="InterPro" id="IPR026019">
    <property type="entry name" value="Ribul_P_3_epim"/>
</dbReference>
<feature type="binding site" evidence="10 13">
    <location>
        <position position="33"/>
    </location>
    <ligand>
        <name>a divalent metal cation</name>
        <dbReference type="ChEBI" id="CHEBI:60240"/>
    </ligand>
</feature>
<gene>
    <name evidence="10" type="primary">rpe</name>
    <name evidence="15" type="ORF">C7457_0177</name>
</gene>
<dbReference type="InterPro" id="IPR000056">
    <property type="entry name" value="Ribul_P_3_epim-like"/>
</dbReference>
<feature type="binding site" evidence="10 14">
    <location>
        <begin position="197"/>
        <end position="198"/>
    </location>
    <ligand>
        <name>substrate</name>
    </ligand>
</feature>
<dbReference type="SUPFAM" id="SSF51366">
    <property type="entry name" value="Ribulose-phoshate binding barrel"/>
    <property type="match status" value="1"/>
</dbReference>
<evidence type="ECO:0000256" key="1">
    <source>
        <dbReference type="ARBA" id="ARBA00001782"/>
    </source>
</evidence>
<feature type="binding site" evidence="10 14">
    <location>
        <position position="8"/>
    </location>
    <ligand>
        <name>substrate</name>
    </ligand>
</feature>
<dbReference type="OrthoDB" id="1645589at2"/>
<dbReference type="RefSeq" id="WP_121169539.1">
    <property type="nucleotide sequence ID" value="NZ_RBIE01000001.1"/>
</dbReference>
<evidence type="ECO:0000313" key="16">
    <source>
        <dbReference type="Proteomes" id="UP000280881"/>
    </source>
</evidence>
<evidence type="ECO:0000256" key="11">
    <source>
        <dbReference type="PIRNR" id="PIRNR001461"/>
    </source>
</evidence>
<keyword evidence="13" id="KW-0862">Zinc</keyword>
<feature type="binding site" evidence="14">
    <location>
        <position position="177"/>
    </location>
    <ligand>
        <name>substrate</name>
    </ligand>
</feature>
<keyword evidence="8 10" id="KW-0479">Metal-binding</keyword>
<sequence>MKPLLAPSILSADFGNLESEIRKVEEAGAHLLHVDVMDGRFVPNITVGIPVVESIRGKTRLPLDVHLMIVEPEKYIPRFIEAGANWISFHFEAAVHHHRIVSQIKELGAKAGIAINPSTPISSLEEIIPYLDFVLVMSVNPGFGGQKFIESSIRKIEKLRELSLELNPKLIIEVDGGIKVENVEKILKAGARIVVAGSAVFKGDPERNVKDFLKKLNQFE</sequence>
<feature type="binding site" evidence="10 14">
    <location>
        <begin position="142"/>
        <end position="145"/>
    </location>
    <ligand>
        <name>substrate</name>
    </ligand>
</feature>
<evidence type="ECO:0000256" key="2">
    <source>
        <dbReference type="ARBA" id="ARBA00001936"/>
    </source>
</evidence>
<comment type="caution">
    <text evidence="15">The sequence shown here is derived from an EMBL/GenBank/DDBJ whole genome shotgun (WGS) entry which is preliminary data.</text>
</comment>
<evidence type="ECO:0000256" key="9">
    <source>
        <dbReference type="ARBA" id="ARBA00023235"/>
    </source>
</evidence>
<dbReference type="Pfam" id="PF00834">
    <property type="entry name" value="Ribul_P_3_epim"/>
    <property type="match status" value="1"/>
</dbReference>
<name>A0A420W7L3_9BACT</name>
<dbReference type="FunFam" id="3.20.20.70:FF:000004">
    <property type="entry name" value="Ribulose-phosphate 3-epimerase"/>
    <property type="match status" value="1"/>
</dbReference>
<evidence type="ECO:0000256" key="3">
    <source>
        <dbReference type="ARBA" id="ARBA00001941"/>
    </source>
</evidence>
<comment type="catalytic activity">
    <reaction evidence="1 10 11">
        <text>D-ribulose 5-phosphate = D-xylulose 5-phosphate</text>
        <dbReference type="Rhea" id="RHEA:13677"/>
        <dbReference type="ChEBI" id="CHEBI:57737"/>
        <dbReference type="ChEBI" id="CHEBI:58121"/>
        <dbReference type="EC" id="5.1.3.1"/>
    </reaction>
</comment>
<evidence type="ECO:0000256" key="8">
    <source>
        <dbReference type="ARBA" id="ARBA00022723"/>
    </source>
</evidence>
<reference evidence="15 16" key="1">
    <citation type="submission" date="2018-10" db="EMBL/GenBank/DDBJ databases">
        <title>Genomic Encyclopedia of Type Strains, Phase IV (KMG-IV): sequencing the most valuable type-strain genomes for metagenomic binning, comparative biology and taxonomic classification.</title>
        <authorList>
            <person name="Goeker M."/>
        </authorList>
    </citation>
    <scope>NUCLEOTIDE SEQUENCE [LARGE SCALE GENOMIC DNA]</scope>
    <source>
        <strain evidence="15 16">DSM 15521</strain>
    </source>
</reference>
<dbReference type="PROSITE" id="PS01086">
    <property type="entry name" value="RIBUL_P_3_EPIMER_2"/>
    <property type="match status" value="1"/>
</dbReference>
<organism evidence="15 16">
    <name type="scientific">Thermovibrio guaymasensis</name>
    <dbReference type="NCBI Taxonomy" id="240167"/>
    <lineage>
        <taxon>Bacteria</taxon>
        <taxon>Pseudomonadati</taxon>
        <taxon>Aquificota</taxon>
        <taxon>Aquificia</taxon>
        <taxon>Desulfurobacteriales</taxon>
        <taxon>Desulfurobacteriaceae</taxon>
        <taxon>Thermovibrio</taxon>
    </lineage>
</organism>
<dbReference type="NCBIfam" id="NF004076">
    <property type="entry name" value="PRK05581.1-4"/>
    <property type="match status" value="1"/>
</dbReference>
<dbReference type="EMBL" id="RBIE01000001">
    <property type="protein sequence ID" value="RKQ63310.1"/>
    <property type="molecule type" value="Genomic_DNA"/>
</dbReference>
<dbReference type="AlphaFoldDB" id="A0A420W7L3"/>
<dbReference type="GO" id="GO:0046872">
    <property type="term" value="F:metal ion binding"/>
    <property type="evidence" value="ECO:0007669"/>
    <property type="project" value="UniProtKB-UniRule"/>
</dbReference>
<dbReference type="Gene3D" id="3.20.20.70">
    <property type="entry name" value="Aldolase class I"/>
    <property type="match status" value="1"/>
</dbReference>
<dbReference type="HAMAP" id="MF_02227">
    <property type="entry name" value="RPE"/>
    <property type="match status" value="1"/>
</dbReference>
<feature type="active site" description="Proton acceptor" evidence="10 12">
    <location>
        <position position="35"/>
    </location>
</feature>
<feature type="binding site" evidence="10">
    <location>
        <begin position="175"/>
        <end position="177"/>
    </location>
    <ligand>
        <name>substrate</name>
    </ligand>
</feature>
<comment type="cofactor">
    <cofactor evidence="10 13">
        <name>a divalent metal cation</name>
        <dbReference type="ChEBI" id="CHEBI:60240"/>
    </cofactor>
    <text evidence="10 13">Binds 1 divalent metal cation per subunit.</text>
</comment>
<feature type="binding site" evidence="10 13">
    <location>
        <position position="175"/>
    </location>
    <ligand>
        <name>a divalent metal cation</name>
        <dbReference type="ChEBI" id="CHEBI:60240"/>
    </ligand>
</feature>
<feature type="binding site" evidence="10 14">
    <location>
        <position position="66"/>
    </location>
    <ligand>
        <name>substrate</name>
    </ligand>
</feature>
<evidence type="ECO:0000256" key="10">
    <source>
        <dbReference type="HAMAP-Rule" id="MF_02227"/>
    </source>
</evidence>
<comment type="similarity">
    <text evidence="6 10 11">Belongs to the ribulose-phosphate 3-epimerase family.</text>
</comment>
<proteinExistence type="inferred from homology"/>
<dbReference type="NCBIfam" id="TIGR01163">
    <property type="entry name" value="rpe"/>
    <property type="match status" value="1"/>
</dbReference>
<comment type="function">
    <text evidence="10">Catalyzes the reversible epimerization of D-ribulose 5-phosphate to D-xylulose 5-phosphate.</text>
</comment>
<protein>
    <recommendedName>
        <fullName evidence="7 10">Ribulose-phosphate 3-epimerase</fullName>
        <ecNumber evidence="7 10">5.1.3.1</ecNumber>
    </recommendedName>
</protein>
<comment type="cofactor">
    <cofactor evidence="5">
        <name>Fe(2+)</name>
        <dbReference type="ChEBI" id="CHEBI:29033"/>
    </cofactor>
</comment>
<dbReference type="PROSITE" id="PS01085">
    <property type="entry name" value="RIBUL_P_3_EPIMER_1"/>
    <property type="match status" value="1"/>
</dbReference>
<comment type="cofactor">
    <cofactor evidence="2">
        <name>Mn(2+)</name>
        <dbReference type="ChEBI" id="CHEBI:29035"/>
    </cofactor>
</comment>
<dbReference type="InterPro" id="IPR011060">
    <property type="entry name" value="RibuloseP-bd_barrel"/>
</dbReference>
<keyword evidence="9 10" id="KW-0413">Isomerase</keyword>
<dbReference type="PIRSF" id="PIRSF001461">
    <property type="entry name" value="RPE"/>
    <property type="match status" value="1"/>
</dbReference>
<keyword evidence="13" id="KW-0170">Cobalt</keyword>
<dbReference type="CDD" id="cd00429">
    <property type="entry name" value="RPE"/>
    <property type="match status" value="1"/>
</dbReference>
<comment type="cofactor">
    <cofactor evidence="4">
        <name>Zn(2+)</name>
        <dbReference type="ChEBI" id="CHEBI:29105"/>
    </cofactor>
</comment>